<evidence type="ECO:0000313" key="8">
    <source>
        <dbReference type="Proteomes" id="UP000002277"/>
    </source>
</evidence>
<name>A0A2I3SJL5_PANTR</name>
<dbReference type="EMBL" id="AACZ04041180">
    <property type="status" value="NOT_ANNOTATED_CDS"/>
    <property type="molecule type" value="Genomic_DNA"/>
</dbReference>
<dbReference type="GO" id="GO:0016020">
    <property type="term" value="C:membrane"/>
    <property type="evidence" value="ECO:0000318"/>
    <property type="project" value="GO_Central"/>
</dbReference>
<keyword evidence="4 6" id="KW-1133">Transmembrane helix</keyword>
<evidence type="ECO:0000256" key="5">
    <source>
        <dbReference type="ARBA" id="ARBA00023136"/>
    </source>
</evidence>
<dbReference type="Bgee" id="ENSPTRG00000051955">
    <property type="expression patterns" value="Expressed in colon and 12 other cell types or tissues"/>
</dbReference>
<feature type="transmembrane region" description="Helical" evidence="6">
    <location>
        <begin position="68"/>
        <end position="89"/>
    </location>
</feature>
<comment type="subcellular location">
    <subcellularLocation>
        <location evidence="1">Membrane</location>
        <topology evidence="1">Multi-pass membrane protein</topology>
    </subcellularLocation>
</comment>
<protein>
    <recommendedName>
        <fullName evidence="9">Transmembrane protein 256</fullName>
    </recommendedName>
</protein>
<evidence type="ECO:0000313" key="7">
    <source>
        <dbReference type="Ensembl" id="ENSPTRP00000077193.1"/>
    </source>
</evidence>
<sequence length="116" mass="12387">MAGMGSRRILSTGVGASSRAGALGLASYRVHDTQFPDASGKELFDKANKYHFLHSLALLGVPSCRKPLWARLLLASGMTLFFTSFYYQAWGGDPSIQTLAPVGGSLLLLGWLALAL</sequence>
<comment type="similarity">
    <text evidence="2">Belongs to the TMEM256 family.</text>
</comment>
<evidence type="ECO:0008006" key="9">
    <source>
        <dbReference type="Google" id="ProtNLM"/>
    </source>
</evidence>
<keyword evidence="3 6" id="KW-0812">Transmembrane</keyword>
<dbReference type="GeneTree" id="ENSGT00390000000334"/>
<evidence type="ECO:0000256" key="6">
    <source>
        <dbReference type="SAM" id="Phobius"/>
    </source>
</evidence>
<reference evidence="7 8" key="1">
    <citation type="journal article" date="2005" name="Nature">
        <title>Initial sequence of the chimpanzee genome and comparison with the human genome.</title>
        <authorList>
            <consortium name="Chimpanzee sequencing and analysis consortium"/>
        </authorList>
    </citation>
    <scope>NUCLEOTIDE SEQUENCE [LARGE SCALE GENOMIC DNA]</scope>
</reference>
<organism evidence="7 8">
    <name type="scientific">Pan troglodytes</name>
    <name type="common">Chimpanzee</name>
    <dbReference type="NCBI Taxonomy" id="9598"/>
    <lineage>
        <taxon>Eukaryota</taxon>
        <taxon>Metazoa</taxon>
        <taxon>Chordata</taxon>
        <taxon>Craniata</taxon>
        <taxon>Vertebrata</taxon>
        <taxon>Euteleostomi</taxon>
        <taxon>Mammalia</taxon>
        <taxon>Eutheria</taxon>
        <taxon>Euarchontoglires</taxon>
        <taxon>Primates</taxon>
        <taxon>Haplorrhini</taxon>
        <taxon>Catarrhini</taxon>
        <taxon>Hominidae</taxon>
        <taxon>Pan</taxon>
    </lineage>
</organism>
<feature type="transmembrane region" description="Helical" evidence="6">
    <location>
        <begin position="95"/>
        <end position="114"/>
    </location>
</feature>
<dbReference type="PANTHER" id="PTHR43461">
    <property type="entry name" value="TRANSMEMBRANE PROTEIN 256"/>
    <property type="match status" value="1"/>
</dbReference>
<keyword evidence="5 6" id="KW-0472">Membrane</keyword>
<dbReference type="Proteomes" id="UP000002277">
    <property type="component" value="Chromosome 10"/>
</dbReference>
<dbReference type="OMA" id="VEYQFYH"/>
<dbReference type="InParanoid" id="A0A2I3SJL5"/>
<reference evidence="7" key="3">
    <citation type="submission" date="2025-09" db="UniProtKB">
        <authorList>
            <consortium name="Ensembl"/>
        </authorList>
    </citation>
    <scope>IDENTIFICATION</scope>
</reference>
<dbReference type="InterPro" id="IPR006696">
    <property type="entry name" value="DUF423"/>
</dbReference>
<dbReference type="PANTHER" id="PTHR43461:SF1">
    <property type="entry name" value="TRANSMEMBRANE PROTEIN 256"/>
    <property type="match status" value="1"/>
</dbReference>
<reference evidence="7" key="2">
    <citation type="submission" date="2025-08" db="UniProtKB">
        <authorList>
            <consortium name="Ensembl"/>
        </authorList>
    </citation>
    <scope>IDENTIFICATION</scope>
</reference>
<evidence type="ECO:0000256" key="1">
    <source>
        <dbReference type="ARBA" id="ARBA00004141"/>
    </source>
</evidence>
<dbReference type="Ensembl" id="ENSPTRT00000095362.1">
    <property type="protein sequence ID" value="ENSPTRP00000077193.1"/>
    <property type="gene ID" value="ENSPTRG00000051955.1"/>
</dbReference>
<evidence type="ECO:0000256" key="3">
    <source>
        <dbReference type="ARBA" id="ARBA00022692"/>
    </source>
</evidence>
<proteinExistence type="inferred from homology"/>
<keyword evidence="8" id="KW-1185">Reference proteome</keyword>
<evidence type="ECO:0000256" key="2">
    <source>
        <dbReference type="ARBA" id="ARBA00006208"/>
    </source>
</evidence>
<dbReference type="AlphaFoldDB" id="A0A2I3SJL5"/>
<dbReference type="Pfam" id="PF04241">
    <property type="entry name" value="DUF423"/>
    <property type="match status" value="1"/>
</dbReference>
<evidence type="ECO:0000256" key="4">
    <source>
        <dbReference type="ARBA" id="ARBA00022989"/>
    </source>
</evidence>
<accession>A0A2I3SJL5</accession>